<organism evidence="2 3">
    <name type="scientific">Lentzea rhizosphaerae</name>
    <dbReference type="NCBI Taxonomy" id="2041025"/>
    <lineage>
        <taxon>Bacteria</taxon>
        <taxon>Bacillati</taxon>
        <taxon>Actinomycetota</taxon>
        <taxon>Actinomycetes</taxon>
        <taxon>Pseudonocardiales</taxon>
        <taxon>Pseudonocardiaceae</taxon>
        <taxon>Lentzea</taxon>
    </lineage>
</organism>
<dbReference type="EMBL" id="JBHRZI010000007">
    <property type="protein sequence ID" value="MFC3890753.1"/>
    <property type="molecule type" value="Genomic_DNA"/>
</dbReference>
<evidence type="ECO:0000313" key="3">
    <source>
        <dbReference type="Proteomes" id="UP001595690"/>
    </source>
</evidence>
<dbReference type="InterPro" id="IPR011256">
    <property type="entry name" value="Reg_factor_effector_dom_sf"/>
</dbReference>
<feature type="domain" description="AraC effector-binding" evidence="1">
    <location>
        <begin position="7"/>
        <end position="155"/>
    </location>
</feature>
<gene>
    <name evidence="2" type="ORF">ACFOWZ_04655</name>
</gene>
<dbReference type="SUPFAM" id="SSF55136">
    <property type="entry name" value="Probable bacterial effector-binding domain"/>
    <property type="match status" value="1"/>
</dbReference>
<sequence>MVQRYDIHPQILSEQPTAVAEATLAVPEIGPWLTKTYNDIAAVLAGCGIEPTGAPFARYHRLGDGRFRVEAGYPVGVAIDRADGVHPSALPGGPAARTVHLGPYEAMESAYGALTSWVRARGGDIAGDAWEIYFSDPEVEPDPAAWRTGVVQPYRMAPRLA</sequence>
<accession>A0ABV8BKM5</accession>
<proteinExistence type="predicted"/>
<comment type="caution">
    <text evidence="2">The sequence shown here is derived from an EMBL/GenBank/DDBJ whole genome shotgun (WGS) entry which is preliminary data.</text>
</comment>
<dbReference type="InterPro" id="IPR029442">
    <property type="entry name" value="GyrI-like"/>
</dbReference>
<dbReference type="SMART" id="SM00871">
    <property type="entry name" value="AraC_E_bind"/>
    <property type="match status" value="1"/>
</dbReference>
<evidence type="ECO:0000313" key="2">
    <source>
        <dbReference type="EMBL" id="MFC3890753.1"/>
    </source>
</evidence>
<name>A0ABV8BKM5_9PSEU</name>
<protein>
    <submittedName>
        <fullName evidence="2">GyrI-like domain-containing protein</fullName>
    </submittedName>
</protein>
<keyword evidence="3" id="KW-1185">Reference proteome</keyword>
<dbReference type="Pfam" id="PF06445">
    <property type="entry name" value="GyrI-like"/>
    <property type="match status" value="1"/>
</dbReference>
<reference evidence="3" key="1">
    <citation type="journal article" date="2019" name="Int. J. Syst. Evol. Microbiol.">
        <title>The Global Catalogue of Microorganisms (GCM) 10K type strain sequencing project: providing services to taxonomists for standard genome sequencing and annotation.</title>
        <authorList>
            <consortium name="The Broad Institute Genomics Platform"/>
            <consortium name="The Broad Institute Genome Sequencing Center for Infectious Disease"/>
            <person name="Wu L."/>
            <person name="Ma J."/>
        </authorList>
    </citation>
    <scope>NUCLEOTIDE SEQUENCE [LARGE SCALE GENOMIC DNA]</scope>
    <source>
        <strain evidence="3">CGMCC 4.7405</strain>
    </source>
</reference>
<dbReference type="InterPro" id="IPR010499">
    <property type="entry name" value="AraC_E-bd"/>
</dbReference>
<dbReference type="Proteomes" id="UP001595690">
    <property type="component" value="Unassembled WGS sequence"/>
</dbReference>
<dbReference type="RefSeq" id="WP_382369534.1">
    <property type="nucleotide sequence ID" value="NZ_JBHRZI010000007.1"/>
</dbReference>
<dbReference type="Gene3D" id="3.20.80.10">
    <property type="entry name" value="Regulatory factor, effector binding domain"/>
    <property type="match status" value="1"/>
</dbReference>
<evidence type="ECO:0000259" key="1">
    <source>
        <dbReference type="SMART" id="SM00871"/>
    </source>
</evidence>